<reference evidence="2 3" key="1">
    <citation type="submission" date="2019-04" db="EMBL/GenBank/DDBJ databases">
        <title>Complete genome sequence of Arthrobacter sp. ZXY-2 associated with effective atrazine degradation and salt adaptation.</title>
        <authorList>
            <person name="Zhao X."/>
        </authorList>
    </citation>
    <scope>NUCLEOTIDE SEQUENCE [LARGE SCALE GENOMIC DNA]</scope>
    <source>
        <strain evidence="3">ZP60</strain>
    </source>
</reference>
<keyword evidence="1" id="KW-1133">Transmembrane helix</keyword>
<dbReference type="EMBL" id="CP039375">
    <property type="protein sequence ID" value="QCD65198.1"/>
    <property type="molecule type" value="Genomic_DNA"/>
</dbReference>
<dbReference type="KEGG" id="halz:E5139_05910"/>
<dbReference type="AlphaFoldDB" id="A0A4D6KA23"/>
<dbReference type="RefSeq" id="WP_012808082.1">
    <property type="nucleotide sequence ID" value="NZ_CP039375.1"/>
</dbReference>
<accession>A0A4D6KA23</accession>
<keyword evidence="1" id="KW-0472">Membrane</keyword>
<evidence type="ECO:0008006" key="4">
    <source>
        <dbReference type="Google" id="ProtNLM"/>
    </source>
</evidence>
<evidence type="ECO:0000313" key="2">
    <source>
        <dbReference type="EMBL" id="QCD65198.1"/>
    </source>
</evidence>
<dbReference type="Proteomes" id="UP000297053">
    <property type="component" value="Chromosome"/>
</dbReference>
<organism evidence="2 3">
    <name type="scientific">Halomicrobium mukohataei</name>
    <dbReference type="NCBI Taxonomy" id="57705"/>
    <lineage>
        <taxon>Archaea</taxon>
        <taxon>Methanobacteriati</taxon>
        <taxon>Methanobacteriota</taxon>
        <taxon>Stenosarchaea group</taxon>
        <taxon>Halobacteria</taxon>
        <taxon>Halobacteriales</taxon>
        <taxon>Haloarculaceae</taxon>
        <taxon>Halomicrobium</taxon>
    </lineage>
</organism>
<protein>
    <recommendedName>
        <fullName evidence="4">Cardiolipin synthase N-terminal domain-containing protein</fullName>
    </recommendedName>
</protein>
<evidence type="ECO:0000313" key="3">
    <source>
        <dbReference type="Proteomes" id="UP000297053"/>
    </source>
</evidence>
<proteinExistence type="predicted"/>
<reference evidence="2 3" key="2">
    <citation type="submission" date="2019-04" db="EMBL/GenBank/DDBJ databases">
        <authorList>
            <person name="Yang S."/>
            <person name="Wei W."/>
        </authorList>
    </citation>
    <scope>NUCLEOTIDE SEQUENCE [LARGE SCALE GENOMIC DNA]</scope>
    <source>
        <strain evidence="3">ZP60</strain>
    </source>
</reference>
<dbReference type="GeneID" id="42178452"/>
<gene>
    <name evidence="2" type="ORF">E5139_05910</name>
</gene>
<name>A0A4D6KA23_9EURY</name>
<keyword evidence="1" id="KW-0812">Transmembrane</keyword>
<evidence type="ECO:0000256" key="1">
    <source>
        <dbReference type="SAM" id="Phobius"/>
    </source>
</evidence>
<feature type="transmembrane region" description="Helical" evidence="1">
    <location>
        <begin position="6"/>
        <end position="26"/>
    </location>
</feature>
<sequence>MVVEIFGGIVLLIILLLLGAMSAWVYKDGKRHNVDYPVIWALATFIGGIGGLILYILAREMYY</sequence>
<feature type="transmembrane region" description="Helical" evidence="1">
    <location>
        <begin position="38"/>
        <end position="58"/>
    </location>
</feature>